<dbReference type="Proteomes" id="UP001163046">
    <property type="component" value="Unassembled WGS sequence"/>
</dbReference>
<dbReference type="GO" id="GO:0006508">
    <property type="term" value="P:proteolysis"/>
    <property type="evidence" value="ECO:0007669"/>
    <property type="project" value="InterPro"/>
</dbReference>
<dbReference type="GO" id="GO:0005737">
    <property type="term" value="C:cytoplasm"/>
    <property type="evidence" value="ECO:0007669"/>
    <property type="project" value="TreeGrafter"/>
</dbReference>
<dbReference type="InterPro" id="IPR038765">
    <property type="entry name" value="Papain-like_cys_pep_sf"/>
</dbReference>
<evidence type="ECO:0000313" key="4">
    <source>
        <dbReference type="EMBL" id="KAJ7374388.1"/>
    </source>
</evidence>
<dbReference type="InterPro" id="IPR022684">
    <property type="entry name" value="Calpain_cysteine_protease"/>
</dbReference>
<evidence type="ECO:0000313" key="5">
    <source>
        <dbReference type="Proteomes" id="UP001163046"/>
    </source>
</evidence>
<dbReference type="PROSITE" id="PS50203">
    <property type="entry name" value="CALPAIN_CAT"/>
    <property type="match status" value="1"/>
</dbReference>
<dbReference type="EC" id="3.4.22.33" evidence="4"/>
<dbReference type="OrthoDB" id="424753at2759"/>
<keyword evidence="5" id="KW-1185">Reference proteome</keyword>
<evidence type="ECO:0000256" key="1">
    <source>
        <dbReference type="ARBA" id="ARBA00007623"/>
    </source>
</evidence>
<evidence type="ECO:0000256" key="2">
    <source>
        <dbReference type="PROSITE-ProRule" id="PRU00239"/>
    </source>
</evidence>
<dbReference type="GO" id="GO:0004198">
    <property type="term" value="F:calcium-dependent cysteine-type endopeptidase activity"/>
    <property type="evidence" value="ECO:0007669"/>
    <property type="project" value="InterPro"/>
</dbReference>
<comment type="similarity">
    <text evidence="1">Belongs to the peptidase C2 family.</text>
</comment>
<dbReference type="PRINTS" id="PR00704">
    <property type="entry name" value="CALPAIN"/>
</dbReference>
<reference evidence="4" key="1">
    <citation type="submission" date="2023-01" db="EMBL/GenBank/DDBJ databases">
        <title>Genome assembly of the deep-sea coral Lophelia pertusa.</title>
        <authorList>
            <person name="Herrera S."/>
            <person name="Cordes E."/>
        </authorList>
    </citation>
    <scope>NUCLEOTIDE SEQUENCE</scope>
    <source>
        <strain evidence="4">USNM1676648</strain>
        <tissue evidence="4">Polyp</tissue>
    </source>
</reference>
<accession>A0A9W9Z2Y5</accession>
<comment type="caution">
    <text evidence="2">Lacks conserved residue(s) required for the propagation of feature annotation.</text>
</comment>
<gene>
    <name evidence="4" type="primary">CAPN9</name>
    <name evidence="4" type="ORF">OS493_007490</name>
</gene>
<name>A0A9W9Z2Y5_9CNID</name>
<dbReference type="InterPro" id="IPR001300">
    <property type="entry name" value="Peptidase_C2_calpain_cat"/>
</dbReference>
<feature type="domain" description="Calpain catalytic" evidence="3">
    <location>
        <begin position="1"/>
        <end position="106"/>
    </location>
</feature>
<dbReference type="PANTHER" id="PTHR10183">
    <property type="entry name" value="CALPAIN"/>
    <property type="match status" value="1"/>
</dbReference>
<proteinExistence type="inferred from homology"/>
<comment type="caution">
    <text evidence="4">The sequence shown here is derived from an EMBL/GenBank/DDBJ whole genome shotgun (WGS) entry which is preliminary data.</text>
</comment>
<dbReference type="PANTHER" id="PTHR10183:SF433">
    <property type="entry name" value="CALPAIN-A-RELATED"/>
    <property type="match status" value="1"/>
</dbReference>
<dbReference type="EMBL" id="MU826828">
    <property type="protein sequence ID" value="KAJ7374388.1"/>
    <property type="molecule type" value="Genomic_DNA"/>
</dbReference>
<organism evidence="4 5">
    <name type="scientific">Desmophyllum pertusum</name>
    <dbReference type="NCBI Taxonomy" id="174260"/>
    <lineage>
        <taxon>Eukaryota</taxon>
        <taxon>Metazoa</taxon>
        <taxon>Cnidaria</taxon>
        <taxon>Anthozoa</taxon>
        <taxon>Hexacorallia</taxon>
        <taxon>Scleractinia</taxon>
        <taxon>Caryophylliina</taxon>
        <taxon>Caryophylliidae</taxon>
        <taxon>Desmophyllum</taxon>
    </lineage>
</organism>
<sequence>MDRVIRVGKLDDFGTPGYCGAFAFEIWQDGDWVNVIIDDRLPTYRNKLVFMHSKEKNEFWCALLEKAYAKLQGSYESLKGGQTVEAMEDFTGGLGEDFDMKRFEIV</sequence>
<dbReference type="Pfam" id="PF00648">
    <property type="entry name" value="Peptidase_C2"/>
    <property type="match status" value="1"/>
</dbReference>
<dbReference type="SUPFAM" id="SSF54001">
    <property type="entry name" value="Cysteine proteinases"/>
    <property type="match status" value="1"/>
</dbReference>
<protein>
    <submittedName>
        <fullName evidence="4">Calpain-9</fullName>
        <ecNumber evidence="4">3.4.22.33</ecNumber>
    </submittedName>
</protein>
<dbReference type="AlphaFoldDB" id="A0A9W9Z2Y5"/>
<keyword evidence="4" id="KW-0378">Hydrolase</keyword>
<evidence type="ECO:0000259" key="3">
    <source>
        <dbReference type="PROSITE" id="PS50203"/>
    </source>
</evidence>